<gene>
    <name evidence="1" type="ORF">PUNSTDRAFT_55036</name>
</gene>
<name>R7S5C3_PUNST</name>
<evidence type="ECO:0000313" key="1">
    <source>
        <dbReference type="EMBL" id="EIN05112.1"/>
    </source>
</evidence>
<organism evidence="1 2">
    <name type="scientific">Punctularia strigosozonata (strain HHB-11173)</name>
    <name type="common">White-rot fungus</name>
    <dbReference type="NCBI Taxonomy" id="741275"/>
    <lineage>
        <taxon>Eukaryota</taxon>
        <taxon>Fungi</taxon>
        <taxon>Dikarya</taxon>
        <taxon>Basidiomycota</taxon>
        <taxon>Agaricomycotina</taxon>
        <taxon>Agaricomycetes</taxon>
        <taxon>Corticiales</taxon>
        <taxon>Punctulariaceae</taxon>
        <taxon>Punctularia</taxon>
    </lineage>
</organism>
<accession>R7S5C3</accession>
<reference evidence="2" key="1">
    <citation type="journal article" date="2012" name="Science">
        <title>The Paleozoic origin of enzymatic lignin decomposition reconstructed from 31 fungal genomes.</title>
        <authorList>
            <person name="Floudas D."/>
            <person name="Binder M."/>
            <person name="Riley R."/>
            <person name="Barry K."/>
            <person name="Blanchette R.A."/>
            <person name="Henrissat B."/>
            <person name="Martinez A.T."/>
            <person name="Otillar R."/>
            <person name="Spatafora J.W."/>
            <person name="Yadav J.S."/>
            <person name="Aerts A."/>
            <person name="Benoit I."/>
            <person name="Boyd A."/>
            <person name="Carlson A."/>
            <person name="Copeland A."/>
            <person name="Coutinho P.M."/>
            <person name="de Vries R.P."/>
            <person name="Ferreira P."/>
            <person name="Findley K."/>
            <person name="Foster B."/>
            <person name="Gaskell J."/>
            <person name="Glotzer D."/>
            <person name="Gorecki P."/>
            <person name="Heitman J."/>
            <person name="Hesse C."/>
            <person name="Hori C."/>
            <person name="Igarashi K."/>
            <person name="Jurgens J.A."/>
            <person name="Kallen N."/>
            <person name="Kersten P."/>
            <person name="Kohler A."/>
            <person name="Kuees U."/>
            <person name="Kumar T.K.A."/>
            <person name="Kuo A."/>
            <person name="LaButti K."/>
            <person name="Larrondo L.F."/>
            <person name="Lindquist E."/>
            <person name="Ling A."/>
            <person name="Lombard V."/>
            <person name="Lucas S."/>
            <person name="Lundell T."/>
            <person name="Martin R."/>
            <person name="McLaughlin D.J."/>
            <person name="Morgenstern I."/>
            <person name="Morin E."/>
            <person name="Murat C."/>
            <person name="Nagy L.G."/>
            <person name="Nolan M."/>
            <person name="Ohm R.A."/>
            <person name="Patyshakuliyeva A."/>
            <person name="Rokas A."/>
            <person name="Ruiz-Duenas F.J."/>
            <person name="Sabat G."/>
            <person name="Salamov A."/>
            <person name="Samejima M."/>
            <person name="Schmutz J."/>
            <person name="Slot J.C."/>
            <person name="St John F."/>
            <person name="Stenlid J."/>
            <person name="Sun H."/>
            <person name="Sun S."/>
            <person name="Syed K."/>
            <person name="Tsang A."/>
            <person name="Wiebenga A."/>
            <person name="Young D."/>
            <person name="Pisabarro A."/>
            <person name="Eastwood D.C."/>
            <person name="Martin F."/>
            <person name="Cullen D."/>
            <person name="Grigoriev I.V."/>
            <person name="Hibbett D.S."/>
        </authorList>
    </citation>
    <scope>NUCLEOTIDE SEQUENCE [LARGE SCALE GENOMIC DNA]</scope>
    <source>
        <strain evidence="2">HHB-11173 SS5</strain>
    </source>
</reference>
<protein>
    <submittedName>
        <fullName evidence="1">Uncharacterized protein</fullName>
    </submittedName>
</protein>
<sequence length="80" mass="9322">MHDPLTPLPTARRRQRARLAARHDIVLSDLFAMLRSEIRFASHCPRPPQVLCYKQSKLCLTWDPLSHHGCRIVRPRPAMQ</sequence>
<dbReference type="EMBL" id="JH687551">
    <property type="protein sequence ID" value="EIN05112.1"/>
    <property type="molecule type" value="Genomic_DNA"/>
</dbReference>
<dbReference type="Proteomes" id="UP000054196">
    <property type="component" value="Unassembled WGS sequence"/>
</dbReference>
<proteinExistence type="predicted"/>
<dbReference type="HOGENOM" id="CLU_2590923_0_0_1"/>
<dbReference type="GeneID" id="18883921"/>
<dbReference type="KEGG" id="psq:PUNSTDRAFT_55036"/>
<dbReference type="AlphaFoldDB" id="R7S5C3"/>
<keyword evidence="2" id="KW-1185">Reference proteome</keyword>
<dbReference type="RefSeq" id="XP_007387515.1">
    <property type="nucleotide sequence ID" value="XM_007387453.1"/>
</dbReference>
<evidence type="ECO:0000313" key="2">
    <source>
        <dbReference type="Proteomes" id="UP000054196"/>
    </source>
</evidence>